<comment type="caution">
    <text evidence="2">The sequence shown here is derived from an EMBL/GenBank/DDBJ whole genome shotgun (WGS) entry which is preliminary data.</text>
</comment>
<accession>A0A1C3CVX7</accession>
<name>A0A1C3CVX7_9GAMM</name>
<gene>
    <name evidence="2" type="ORF">BBP83_10045</name>
</gene>
<dbReference type="Pfam" id="PF07238">
    <property type="entry name" value="PilZ"/>
    <property type="match status" value="1"/>
</dbReference>
<evidence type="ECO:0000313" key="2">
    <source>
        <dbReference type="EMBL" id="ODA12878.1"/>
    </source>
</evidence>
<organism evidence="2 3">
    <name type="scientific">Acinetobacter celticus</name>
    <dbReference type="NCBI Taxonomy" id="1891224"/>
    <lineage>
        <taxon>Bacteria</taxon>
        <taxon>Pseudomonadati</taxon>
        <taxon>Pseudomonadota</taxon>
        <taxon>Gammaproteobacteria</taxon>
        <taxon>Moraxellales</taxon>
        <taxon>Moraxellaceae</taxon>
        <taxon>Acinetobacter</taxon>
    </lineage>
</organism>
<dbReference type="Proteomes" id="UP000186553">
    <property type="component" value="Unassembled WGS sequence"/>
</dbReference>
<dbReference type="EMBL" id="MBDL01000010">
    <property type="protein sequence ID" value="ODA12878.1"/>
    <property type="molecule type" value="Genomic_DNA"/>
</dbReference>
<protein>
    <submittedName>
        <fullName evidence="2">Pilus assembly protein</fullName>
    </submittedName>
</protein>
<keyword evidence="3" id="KW-1185">Reference proteome</keyword>
<dbReference type="OrthoDB" id="5296245at2"/>
<sequence>MQPRMGGMIQTNIPDVETLFASYMPYVVGGGLFVPSKQAVKMGDEVFVLAALPEQTQKIPLTGKVIWISQKQNGTKPQGFGIQLAGEKGIYFKSEAERLLAGLKTEGRRSYTM</sequence>
<reference evidence="2 3" key="1">
    <citation type="submission" date="2016-07" db="EMBL/GenBank/DDBJ databases">
        <title>Acinetobacter sp. ANC 4603.</title>
        <authorList>
            <person name="Radolfova-Krizova L."/>
            <person name="Nemec A."/>
        </authorList>
    </citation>
    <scope>NUCLEOTIDE SEQUENCE [LARGE SCALE GENOMIC DNA]</scope>
    <source>
        <strain evidence="2 3">ANC 4603</strain>
    </source>
</reference>
<feature type="domain" description="PilZ" evidence="1">
    <location>
        <begin position="11"/>
        <end position="84"/>
    </location>
</feature>
<proteinExistence type="predicted"/>
<dbReference type="Gene3D" id="2.40.10.220">
    <property type="entry name" value="predicted glycosyltransferase like domains"/>
    <property type="match status" value="1"/>
</dbReference>
<dbReference type="AlphaFoldDB" id="A0A1C3CVX7"/>
<evidence type="ECO:0000259" key="1">
    <source>
        <dbReference type="Pfam" id="PF07238"/>
    </source>
</evidence>
<dbReference type="RefSeq" id="WP_068888469.1">
    <property type="nucleotide sequence ID" value="NZ_CBCRUU010000018.1"/>
</dbReference>
<evidence type="ECO:0000313" key="3">
    <source>
        <dbReference type="Proteomes" id="UP000186553"/>
    </source>
</evidence>
<dbReference type="InterPro" id="IPR009875">
    <property type="entry name" value="PilZ_domain"/>
</dbReference>
<dbReference type="GO" id="GO:0035438">
    <property type="term" value="F:cyclic-di-GMP binding"/>
    <property type="evidence" value="ECO:0007669"/>
    <property type="project" value="InterPro"/>
</dbReference>
<dbReference type="STRING" id="1891224.BBP83_10045"/>